<evidence type="ECO:0000313" key="9">
    <source>
        <dbReference type="EMBL" id="QCO54745.1"/>
    </source>
</evidence>
<dbReference type="GO" id="GO:0015031">
    <property type="term" value="P:protein transport"/>
    <property type="evidence" value="ECO:0007669"/>
    <property type="project" value="UniProtKB-KW"/>
</dbReference>
<keyword evidence="5 8" id="KW-1133">Transmembrane helix</keyword>
<organism evidence="9 10">
    <name type="scientific">Pseudorhodobacter turbinis</name>
    <dbReference type="NCBI Taxonomy" id="2500533"/>
    <lineage>
        <taxon>Bacteria</taxon>
        <taxon>Pseudomonadati</taxon>
        <taxon>Pseudomonadota</taxon>
        <taxon>Alphaproteobacteria</taxon>
        <taxon>Rhodobacterales</taxon>
        <taxon>Paracoccaceae</taxon>
        <taxon>Pseudorhodobacter</taxon>
    </lineage>
</organism>
<evidence type="ECO:0000256" key="7">
    <source>
        <dbReference type="RuleBase" id="RU003879"/>
    </source>
</evidence>
<accession>A0A4P8EEC1</accession>
<keyword evidence="10" id="KW-1185">Reference proteome</keyword>
<keyword evidence="7" id="KW-0813">Transport</keyword>
<dbReference type="RefSeq" id="WP_137192415.1">
    <property type="nucleotide sequence ID" value="NZ_CP039964.1"/>
</dbReference>
<comment type="similarity">
    <text evidence="2 7">Belongs to the ExbD/TolR family.</text>
</comment>
<name>A0A4P8EEC1_9RHOB</name>
<comment type="subcellular location">
    <subcellularLocation>
        <location evidence="1">Cell membrane</location>
        <topology evidence="1">Single-pass membrane protein</topology>
    </subcellularLocation>
    <subcellularLocation>
        <location evidence="7">Cell membrane</location>
        <topology evidence="7">Single-pass type II membrane protein</topology>
    </subcellularLocation>
</comment>
<keyword evidence="6 8" id="KW-0472">Membrane</keyword>
<keyword evidence="7" id="KW-0653">Protein transport</keyword>
<evidence type="ECO:0000256" key="6">
    <source>
        <dbReference type="ARBA" id="ARBA00023136"/>
    </source>
</evidence>
<dbReference type="GO" id="GO:0005886">
    <property type="term" value="C:plasma membrane"/>
    <property type="evidence" value="ECO:0007669"/>
    <property type="project" value="UniProtKB-SubCell"/>
</dbReference>
<evidence type="ECO:0000256" key="2">
    <source>
        <dbReference type="ARBA" id="ARBA00005811"/>
    </source>
</evidence>
<dbReference type="InterPro" id="IPR003400">
    <property type="entry name" value="ExbD"/>
</dbReference>
<evidence type="ECO:0000256" key="1">
    <source>
        <dbReference type="ARBA" id="ARBA00004162"/>
    </source>
</evidence>
<dbReference type="PANTHER" id="PTHR30558:SF3">
    <property type="entry name" value="BIOPOLYMER TRANSPORT PROTEIN EXBD-RELATED"/>
    <property type="match status" value="1"/>
</dbReference>
<gene>
    <name evidence="9" type="ORF">EOK75_02435</name>
</gene>
<evidence type="ECO:0000256" key="3">
    <source>
        <dbReference type="ARBA" id="ARBA00022475"/>
    </source>
</evidence>
<dbReference type="PANTHER" id="PTHR30558">
    <property type="entry name" value="EXBD MEMBRANE COMPONENT OF PMF-DRIVEN MACROMOLECULE IMPORT SYSTEM"/>
    <property type="match status" value="1"/>
</dbReference>
<dbReference type="GO" id="GO:0022857">
    <property type="term" value="F:transmembrane transporter activity"/>
    <property type="evidence" value="ECO:0007669"/>
    <property type="project" value="InterPro"/>
</dbReference>
<reference evidence="9 10" key="1">
    <citation type="submission" date="2019-05" db="EMBL/GenBank/DDBJ databases">
        <title>Pseudorhodobacter turbinis sp. nov., isolated from the gut of the Korean turban shell.</title>
        <authorList>
            <person name="Jeong Y.-S."/>
            <person name="Kang W.-R."/>
            <person name="Bae J.-W."/>
        </authorList>
    </citation>
    <scope>NUCLEOTIDE SEQUENCE [LARGE SCALE GENOMIC DNA]</scope>
    <source>
        <strain evidence="9 10">S12M18</strain>
    </source>
</reference>
<keyword evidence="3" id="KW-1003">Cell membrane</keyword>
<feature type="transmembrane region" description="Helical" evidence="8">
    <location>
        <begin position="15"/>
        <end position="33"/>
    </location>
</feature>
<dbReference type="Proteomes" id="UP000298631">
    <property type="component" value="Chromosome"/>
</dbReference>
<dbReference type="OrthoDB" id="8479787at2"/>
<sequence length="140" mass="15084">MDFSTQTPKRKEDNLLPMINVVFLLLIFFLISAKMTPPEPFPVTPPTAQAEAEAEGAFTLYLAADGRIGFHDTEGDAALEMLETALTDYCDQTDCDTAKPRLTLRGDTALPAEKLAAILPRISALGFAQIELVAQSGGTP</sequence>
<evidence type="ECO:0000256" key="4">
    <source>
        <dbReference type="ARBA" id="ARBA00022692"/>
    </source>
</evidence>
<protein>
    <submittedName>
        <fullName evidence="9">Biopolymer transporter ExbD</fullName>
    </submittedName>
</protein>
<evidence type="ECO:0000313" key="10">
    <source>
        <dbReference type="Proteomes" id="UP000298631"/>
    </source>
</evidence>
<dbReference type="KEGG" id="pseb:EOK75_02435"/>
<evidence type="ECO:0000256" key="5">
    <source>
        <dbReference type="ARBA" id="ARBA00022989"/>
    </source>
</evidence>
<dbReference type="EMBL" id="CP039964">
    <property type="protein sequence ID" value="QCO54745.1"/>
    <property type="molecule type" value="Genomic_DNA"/>
</dbReference>
<dbReference type="AlphaFoldDB" id="A0A4P8EEC1"/>
<dbReference type="Pfam" id="PF02472">
    <property type="entry name" value="ExbD"/>
    <property type="match status" value="1"/>
</dbReference>
<proteinExistence type="inferred from homology"/>
<evidence type="ECO:0000256" key="8">
    <source>
        <dbReference type="SAM" id="Phobius"/>
    </source>
</evidence>
<keyword evidence="4 7" id="KW-0812">Transmembrane</keyword>